<evidence type="ECO:0000313" key="1">
    <source>
        <dbReference type="EMBL" id="RDH14955.1"/>
    </source>
</evidence>
<dbReference type="EMBL" id="KZ851955">
    <property type="protein sequence ID" value="RDH14955.1"/>
    <property type="molecule type" value="Genomic_DNA"/>
</dbReference>
<accession>A0A370BLG5</accession>
<dbReference type="VEuPathDB" id="FungiDB:M747DRAFT_146974"/>
<name>A0A370BLG5_ASPNG</name>
<protein>
    <submittedName>
        <fullName evidence="1">Uncharacterized protein</fullName>
    </submittedName>
</protein>
<evidence type="ECO:0000313" key="2">
    <source>
        <dbReference type="Proteomes" id="UP000253845"/>
    </source>
</evidence>
<gene>
    <name evidence="1" type="ORF">M747DRAFT_146974</name>
</gene>
<organism evidence="1 2">
    <name type="scientific">Aspergillus niger ATCC 13496</name>
    <dbReference type="NCBI Taxonomy" id="1353008"/>
    <lineage>
        <taxon>Eukaryota</taxon>
        <taxon>Fungi</taxon>
        <taxon>Dikarya</taxon>
        <taxon>Ascomycota</taxon>
        <taxon>Pezizomycotina</taxon>
        <taxon>Eurotiomycetes</taxon>
        <taxon>Eurotiomycetidae</taxon>
        <taxon>Eurotiales</taxon>
        <taxon>Aspergillaceae</taxon>
        <taxon>Aspergillus</taxon>
        <taxon>Aspergillus subgen. Circumdati</taxon>
    </lineage>
</organism>
<reference evidence="1 2" key="1">
    <citation type="submission" date="2018-07" db="EMBL/GenBank/DDBJ databases">
        <title>Section-level genome sequencing of Aspergillus section Nigri to investigate inter- and intra-species variation.</title>
        <authorList>
            <consortium name="DOE Joint Genome Institute"/>
            <person name="Vesth T.C."/>
            <person name="Nybo J.L."/>
            <person name="Theobald S."/>
            <person name="Frisvad J.C."/>
            <person name="Larsen T.O."/>
            <person name="Nielsen K.F."/>
            <person name="Hoof J.B."/>
            <person name="Brandl J."/>
            <person name="Salamov A."/>
            <person name="Riley R."/>
            <person name="Gladden J.M."/>
            <person name="Phatale P."/>
            <person name="Nielsen M.T."/>
            <person name="Lyhne E.K."/>
            <person name="Kogle M.E."/>
            <person name="Strasser K."/>
            <person name="McDonnell E."/>
            <person name="Barry K."/>
            <person name="Clum A."/>
            <person name="Chen C."/>
            <person name="Nolan M."/>
            <person name="Sandor L."/>
            <person name="Kuo A."/>
            <person name="Lipzen A."/>
            <person name="Hainaut M."/>
            <person name="Drula E."/>
            <person name="Tsang A."/>
            <person name="Magnuson J.K."/>
            <person name="Henrissat B."/>
            <person name="Wiebenga A."/>
            <person name="Simmons B.A."/>
            <person name="Makela M.R."/>
            <person name="De vries R.P."/>
            <person name="Grigoriev I.V."/>
            <person name="Mortensen U.H."/>
            <person name="Baker S.E."/>
            <person name="Andersen M.R."/>
        </authorList>
    </citation>
    <scope>NUCLEOTIDE SEQUENCE [LARGE SCALE GENOMIC DNA]</scope>
    <source>
        <strain evidence="1 2">ATCC 13496</strain>
    </source>
</reference>
<dbReference type="AlphaFoldDB" id="A0A370BLG5"/>
<proteinExistence type="predicted"/>
<sequence>MRVRKCPGQGWLLHDMHELSHSFLAPCGCLGFFLAPAGRVMTFPSLSSFLCCLPCPCATSTTSAVGVRIVHLNLQFWPIRFPLYPLYSSQRGMCE</sequence>
<dbReference type="Proteomes" id="UP000253845">
    <property type="component" value="Unassembled WGS sequence"/>
</dbReference>